<dbReference type="Pfam" id="PF22749">
    <property type="entry name" value="Arb2"/>
    <property type="match status" value="1"/>
</dbReference>
<feature type="domain" description="Arb2" evidence="3">
    <location>
        <begin position="61"/>
        <end position="308"/>
    </location>
</feature>
<comment type="caution">
    <text evidence="4">The sequence shown here is derived from an EMBL/GenBank/DDBJ whole genome shotgun (WGS) entry which is preliminary data.</text>
</comment>
<feature type="chain" id="PRO_5045390896" description="Arb2 domain-containing protein" evidence="2">
    <location>
        <begin position="21"/>
        <end position="437"/>
    </location>
</feature>
<dbReference type="InterPro" id="IPR029058">
    <property type="entry name" value="AB_hydrolase_fold"/>
</dbReference>
<evidence type="ECO:0000256" key="1">
    <source>
        <dbReference type="SAM" id="MobiDB-lite"/>
    </source>
</evidence>
<reference evidence="4 5" key="1">
    <citation type="submission" date="2022-05" db="EMBL/GenBank/DDBJ databases">
        <authorList>
            <consortium name="Genoscope - CEA"/>
            <person name="William W."/>
        </authorList>
    </citation>
    <scope>NUCLEOTIDE SEQUENCE [LARGE SCALE GENOMIC DNA]</scope>
</reference>
<feature type="signal peptide" evidence="2">
    <location>
        <begin position="1"/>
        <end position="20"/>
    </location>
</feature>
<dbReference type="PANTHER" id="PTHR21357:SF4">
    <property type="entry name" value="FAM172 FAMILY PROTEIN HOMOLOG CG10038"/>
    <property type="match status" value="1"/>
</dbReference>
<evidence type="ECO:0000313" key="5">
    <source>
        <dbReference type="Proteomes" id="UP001159427"/>
    </source>
</evidence>
<evidence type="ECO:0000259" key="3">
    <source>
        <dbReference type="Pfam" id="PF22749"/>
    </source>
</evidence>
<dbReference type="PANTHER" id="PTHR21357">
    <property type="entry name" value="FAM172 FAMILY PROTEIN HOMOLOG CG10038"/>
    <property type="match status" value="1"/>
</dbReference>
<evidence type="ECO:0000313" key="4">
    <source>
        <dbReference type="EMBL" id="CAH3018526.1"/>
    </source>
</evidence>
<feature type="region of interest" description="Disordered" evidence="1">
    <location>
        <begin position="354"/>
        <end position="437"/>
    </location>
</feature>
<proteinExistence type="predicted"/>
<dbReference type="SUPFAM" id="SSF53474">
    <property type="entry name" value="alpha/beta-Hydrolases"/>
    <property type="match status" value="1"/>
</dbReference>
<protein>
    <recommendedName>
        <fullName evidence="3">Arb2 domain-containing protein</fullName>
    </recommendedName>
</protein>
<keyword evidence="5" id="KW-1185">Reference proteome</keyword>
<gene>
    <name evidence="4" type="ORF">PEVE_00043721</name>
</gene>
<dbReference type="Gene3D" id="3.40.50.1820">
    <property type="entry name" value="alpha/beta hydrolase"/>
    <property type="match status" value="1"/>
</dbReference>
<evidence type="ECO:0000256" key="2">
    <source>
        <dbReference type="SAM" id="SignalP"/>
    </source>
</evidence>
<feature type="compositionally biased region" description="Basic and acidic residues" evidence="1">
    <location>
        <begin position="393"/>
        <end position="409"/>
    </location>
</feature>
<organism evidence="4 5">
    <name type="scientific">Porites evermanni</name>
    <dbReference type="NCBI Taxonomy" id="104178"/>
    <lineage>
        <taxon>Eukaryota</taxon>
        <taxon>Metazoa</taxon>
        <taxon>Cnidaria</taxon>
        <taxon>Anthozoa</taxon>
        <taxon>Hexacorallia</taxon>
        <taxon>Scleractinia</taxon>
        <taxon>Fungiina</taxon>
        <taxon>Poritidae</taxon>
        <taxon>Porites</taxon>
    </lineage>
</organism>
<dbReference type="Proteomes" id="UP001159427">
    <property type="component" value="Unassembled WGS sequence"/>
</dbReference>
<keyword evidence="2" id="KW-0732">Signal</keyword>
<accession>A0ABN8LS04</accession>
<dbReference type="EMBL" id="CALNXI010000090">
    <property type="protein sequence ID" value="CAH3018526.1"/>
    <property type="molecule type" value="Genomic_DNA"/>
</dbReference>
<dbReference type="InterPro" id="IPR053858">
    <property type="entry name" value="Arb2_dom"/>
</dbReference>
<dbReference type="InterPro" id="IPR048263">
    <property type="entry name" value="Arb2"/>
</dbReference>
<sequence>MNNKVLLILIATFQTSCIRGLEDSCDANSEKDCQMSESTEPSENNDGMGQYFCSSKKETSFPETLEGFGYGFNAEGQMRNLETGEPFKFDVKEDDRAYNQKHYEALGEVITEYVYKLLEEEVKLKKHFVPVDAEENEDKSFFFMSDDALTCDKLMILIHGSGVVRAGQWARRLIINDDLSCGTMLPYIKRASEEGYGVLITNGNENYVRKNKKRITIRGSESPERHFVYVCEHFISKAAAQKIVVVAHSYGGVVIVEGLQQCKGLQEKVKAVAFTDSVHSLVHQKANKRFIKWMRKNSCNWVSSDRPLDTPIQSLYKGADCDLVSAGTIRHELTSHFAFDSVFKFFDEKIKIAPNTGSDVSEDSEQEADANSQNNMDSAEDPEKFSTNNMDASVDHPDETPSENKKDSGADDVDANSQTKEDNPQSQPDDSQMETDI</sequence>
<name>A0ABN8LS04_9CNID</name>